<organism evidence="1 2">
    <name type="scientific">Arthrobacter nitrophenolicus</name>
    <dbReference type="NCBI Taxonomy" id="683150"/>
    <lineage>
        <taxon>Bacteria</taxon>
        <taxon>Bacillati</taxon>
        <taxon>Actinomycetota</taxon>
        <taxon>Actinomycetes</taxon>
        <taxon>Micrococcales</taxon>
        <taxon>Micrococcaceae</taxon>
        <taxon>Arthrobacter</taxon>
    </lineage>
</organism>
<sequence length="108" mass="11847">MVLLPPSPTSKTSAIKGITLPTTRLQPGTARQPATPQPVPNWCTLSRKDEVEIRQNGRTIATGRIDLLAFDGSMLWIHRDQGKGRALFLHSDGVTVCRRTPQATRSDS</sequence>
<dbReference type="Proteomes" id="UP000011189">
    <property type="component" value="Unassembled WGS sequence"/>
</dbReference>
<accession>L8TP92</accession>
<keyword evidence="2" id="KW-1185">Reference proteome</keyword>
<comment type="caution">
    <text evidence="1">The sequence shown here is derived from an EMBL/GenBank/DDBJ whole genome shotgun (WGS) entry which is preliminary data.</text>
</comment>
<reference evidence="2" key="1">
    <citation type="journal article" date="2013" name="Genome Announc.">
        <title>Draft Genome Sequence of the 2-Chloro-4-Nitrophenol-Degrading Bacterium Arthrobacter sp. Strain SJCon.</title>
        <authorList>
            <person name="Vikram S."/>
            <person name="Kumar S."/>
            <person name="Vaidya B."/>
            <person name="Pinnaka A.K."/>
            <person name="Raghava G.P."/>
        </authorList>
    </citation>
    <scope>NUCLEOTIDE SEQUENCE [LARGE SCALE GENOMIC DNA]</scope>
    <source>
        <strain evidence="2">SJCon</strain>
    </source>
</reference>
<protein>
    <submittedName>
        <fullName evidence="1">Uncharacterized protein</fullName>
    </submittedName>
</protein>
<gene>
    <name evidence="1" type="ORF">G205_20564</name>
</gene>
<dbReference type="PATRIC" id="fig|683150.5.peg.4034"/>
<evidence type="ECO:0000313" key="1">
    <source>
        <dbReference type="EMBL" id="ELT43084.1"/>
    </source>
</evidence>
<name>L8TP92_9MICC</name>
<evidence type="ECO:0000313" key="2">
    <source>
        <dbReference type="Proteomes" id="UP000011189"/>
    </source>
</evidence>
<dbReference type="EMBL" id="AOFD01000065">
    <property type="protein sequence ID" value="ELT43084.1"/>
    <property type="molecule type" value="Genomic_DNA"/>
</dbReference>
<proteinExistence type="predicted"/>
<dbReference type="AlphaFoldDB" id="L8TP92"/>